<dbReference type="InterPro" id="IPR021109">
    <property type="entry name" value="Peptidase_aspartic_dom_sf"/>
</dbReference>
<dbReference type="SUPFAM" id="SSF53098">
    <property type="entry name" value="Ribonuclease H-like"/>
    <property type="match status" value="1"/>
</dbReference>
<dbReference type="PANTHER" id="PTHR11439">
    <property type="entry name" value="GAG-POL-RELATED RETROTRANSPOSON"/>
    <property type="match status" value="1"/>
</dbReference>
<dbReference type="CDD" id="cd00303">
    <property type="entry name" value="retropepsin_like"/>
    <property type="match status" value="1"/>
</dbReference>
<dbReference type="PROSITE" id="PS50994">
    <property type="entry name" value="INTEGRASE"/>
    <property type="match status" value="1"/>
</dbReference>
<dbReference type="Pfam" id="PF07727">
    <property type="entry name" value="RVT_2"/>
    <property type="match status" value="1"/>
</dbReference>
<protein>
    <recommendedName>
        <fullName evidence="3">Integrase catalytic domain-containing protein</fullName>
    </recommendedName>
</protein>
<feature type="compositionally biased region" description="Basic and acidic residues" evidence="2">
    <location>
        <begin position="2323"/>
        <end position="2337"/>
    </location>
</feature>
<dbReference type="Gene3D" id="3.30.420.10">
    <property type="entry name" value="Ribonuclease H-like superfamily/Ribonuclease H"/>
    <property type="match status" value="1"/>
</dbReference>
<organism evidence="4">
    <name type="scientific">Tanacetum cinerariifolium</name>
    <name type="common">Dalmatian daisy</name>
    <name type="synonym">Chrysanthemum cinerariifolium</name>
    <dbReference type="NCBI Taxonomy" id="118510"/>
    <lineage>
        <taxon>Eukaryota</taxon>
        <taxon>Viridiplantae</taxon>
        <taxon>Streptophyta</taxon>
        <taxon>Embryophyta</taxon>
        <taxon>Tracheophyta</taxon>
        <taxon>Spermatophyta</taxon>
        <taxon>Magnoliopsida</taxon>
        <taxon>eudicotyledons</taxon>
        <taxon>Gunneridae</taxon>
        <taxon>Pentapetalae</taxon>
        <taxon>asterids</taxon>
        <taxon>campanulids</taxon>
        <taxon>Asterales</taxon>
        <taxon>Asteraceae</taxon>
        <taxon>Asteroideae</taxon>
        <taxon>Anthemideae</taxon>
        <taxon>Anthemidinae</taxon>
        <taxon>Tanacetum</taxon>
    </lineage>
</organism>
<sequence>MYNAILDKYIKSLKLGKNGFAFIQGEVPKKIKDPGLFTLPCRLGDSKPFDILADLGSCVNLIPLYIFKKPKIRLLEETDHVFGLVDGTKSNLVGIVKNLEVHIEKIKLLEDFYVMDMEKDPATPLLVGRRFLATASTIIYCKKDKIAVEGVTSTDGIGAQPPYYAKKDYMDYHFPGDWEIASDAKHNPFKDVLVFRKMHLEDIWRKYTSLGLNFEKNMTRWQMDTNEGLKNLSQMVETASENVVTSSEAHRNGVKRISDGVILNGDSPVPTRVIESVVQPVAPTTAEERLARKNKLKARGTLLMALPDKHQLKFNIHKDAKTLIEAIKKQFGGNKETNKEDINLKFLRSPPTEWRTHALIWRNKTDLEEQSLDDFTTEPVSAVASVSAASTKISVSALPNVDTMSNVVIYSFFASQSNSPQLDNDDLKQIDADDLEEMDLKWQMDMLTEGHFARKCRSPKDTRRNVAVEPQKRNVPVEISTSNALVSQYNGLESVEARLLVYQQNKSVFEEDIKLLKLEVQLRDNALVVLRQKFKKVKQERDDLKLKLEKIQTSSKNLSQLLASQTNDKTGLGYNTHIFTSSMFDCDEMFTSETDESFPASPIYDRYHSGDGYHDVPPSYTGKFMPPKPDLVFHDAPNVNETDHTAFNIELSPIKPEKDLSHTHRPSAPIIKDLTIENYIPATNHKAAIPKLQTYGNYRNRKACFVSVLTKSKLVAITAARPVTAAVPTPHGNPQHALEDKGVIDSGCSRTGKLDFDDVYFVKELKFNLFSVSQMCDKKNSVLFIDTEYIFLSPELKLPDENHVLLRVPKENNMYNVDIKNIVPSRDLTFLFTKATLDESNLCHRRLGYINFKTMNKLVKGNLVRGLPSKVFENNYTCVACKKGKQHKASFVTNDYSRFTWVFFLATKDETIPILKTFITGIKNQLSLKVKIIRSDNGTELKNHDLNQFCGMKGIKMEFSVPRTPQQNGIAERKNMTLIENRVLVIKPQNKTPYELLLGRTPSIGFMSPFDCPVTILNTLDPLGSGPTWLFDIDTLTKTMNYQPVTADNDDAFRVKEPKFEGRKPEFKVYVSISSNAQTKKHDDKTKKEAKGKSHIELSTGYRNFSAEFDDFFDNSINEDNAADFLVPAVGQISTNSTNTFSIAGPSNTAVSPTHVKSSYVNTSQYPDDPNMPKLEDITYSDDEEDVGAKADFTNLETTITVSHIPTTRVHKDHPVTQIISDLSSATQTRSMTRVVKDQGGLTQINNEDLCTCMFACFLLQKEPKREEVYVYQPPRFKDPDYPKRVYKVVKEPYGLHQALRAWYETLANYLLENGFQMGKIDHTLFIKRQKGDILLVQIYVDDIIFGFTNKDLCKAFEKLMKDKFQMSLIDGKSTSTPIYIEKPLLKDPNGEDVDVYTYRSMISSLMYLTTLRLYIMFTVCACAHFQVTPKASHLYAVKRIFRYLKGKPHLGLWYPKDSPFNLVAYSDSDYVGASLDRKSTTRGCQFLGCKLISWQCKKPTVVTTSSTEAEYVAAAIDEKVGIEVSAVDLKVSAIRLIVTAVSSKFLLFESIDCLPNEEIFTDLSRMGAKRTSWNEFSSSMASAVICLSTGRKFNLSKYIFDSLVRNVDSSTKFYMYPQFLQLMIRAQVGDLSSHSTKYAFVEGMIVAQQADDVADEGAADVDVDAIPAVEPSIPSPIPTTQLPPPLQELPSTSQVIPTPPPSLIVQPPSPQQQQPLQHLHDAKISIDLLHTLLETYTTLTKRFKHLEQDKIVQTLEITKLKQRVKKLERRNKLKVSKLRRLKRVGTTQRVDTSDVTVMDDVSKQGKIIATIDADKDVTLKDVDVVAKEVDVEKTVEIEENTDDDESDLAKLKEVVTTAKLMTEVVTAASATITATDTPITAATLTTAPSAARRRKGVCQMMKMMFILRLHRLLAREDLEVLWQLVKERFASSKPKNFLDDFLLTTLTYTFEKPDVQAQNYTDDLAGREKTSANKFVCNFSLTVPFFIMENMNPSSPTPSCEFLDPKKKLEVESWIKDSKNVDLLADSDRYYHRPLPKFAGVWKTIYEKDKLIYDKEEGTVLFKKDNKKIVFKMPHKMEMFKHIDFKDINTDCIQIFVVEGTVLFKKDNKKIMFKMPHKMEMFKHIDFKDINTDCIPNFVVEGEDDGHKKTHYSNSLNLGAEYKYHESMSEAIQEMFIDEHAPDYSFPPRFDVYPDDFLEIEDDDLSSPDNEDKVFNPGIIIHEKSVTIITRVAQEKKLAISSASLVFEDFDPPFYELLVFKDVPNSMRLLPFSSKSEEKVFKPGTYTSKKVHCCFLPELSHPGERKQENDKIGSKPNKNRKRGEAEKSQKQLQSMKEENLKKIQKEGPEMQNPTSFIRRKKKTRADLQFPQRYNSRGLFCQYLEDVTAKDLACNYYIYI</sequence>
<reference evidence="4" key="1">
    <citation type="journal article" date="2019" name="Sci. Rep.">
        <title>Draft genome of Tanacetum cinerariifolium, the natural source of mosquito coil.</title>
        <authorList>
            <person name="Yamashiro T."/>
            <person name="Shiraishi A."/>
            <person name="Satake H."/>
            <person name="Nakayama K."/>
        </authorList>
    </citation>
    <scope>NUCLEOTIDE SEQUENCE</scope>
</reference>
<dbReference type="Gene3D" id="2.40.70.10">
    <property type="entry name" value="Acid Proteases"/>
    <property type="match status" value="1"/>
</dbReference>
<feature type="compositionally biased region" description="Basic and acidic residues" evidence="2">
    <location>
        <begin position="2303"/>
        <end position="2314"/>
    </location>
</feature>
<feature type="region of interest" description="Disordered" evidence="2">
    <location>
        <begin position="2303"/>
        <end position="2337"/>
    </location>
</feature>
<feature type="coiled-coil region" evidence="1">
    <location>
        <begin position="1751"/>
        <end position="1785"/>
    </location>
</feature>
<evidence type="ECO:0000313" key="4">
    <source>
        <dbReference type="EMBL" id="GEU60611.1"/>
    </source>
</evidence>
<evidence type="ECO:0000256" key="2">
    <source>
        <dbReference type="SAM" id="MobiDB-lite"/>
    </source>
</evidence>
<comment type="caution">
    <text evidence="4">The sequence shown here is derived from an EMBL/GenBank/DDBJ whole genome shotgun (WGS) entry which is preliminary data.</text>
</comment>
<dbReference type="InterPro" id="IPR036397">
    <property type="entry name" value="RNaseH_sf"/>
</dbReference>
<dbReference type="GO" id="GO:0003676">
    <property type="term" value="F:nucleic acid binding"/>
    <property type="evidence" value="ECO:0007669"/>
    <property type="project" value="InterPro"/>
</dbReference>
<evidence type="ECO:0000259" key="3">
    <source>
        <dbReference type="PROSITE" id="PS50994"/>
    </source>
</evidence>
<dbReference type="InterPro" id="IPR001584">
    <property type="entry name" value="Integrase_cat-core"/>
</dbReference>
<dbReference type="CDD" id="cd09272">
    <property type="entry name" value="RNase_HI_RT_Ty1"/>
    <property type="match status" value="1"/>
</dbReference>
<dbReference type="InterPro" id="IPR012337">
    <property type="entry name" value="RNaseH-like_sf"/>
</dbReference>
<dbReference type="Pfam" id="PF13976">
    <property type="entry name" value="gag_pre-integrs"/>
    <property type="match status" value="1"/>
</dbReference>
<dbReference type="PANTHER" id="PTHR11439:SF495">
    <property type="entry name" value="REVERSE TRANSCRIPTASE, RNA-DEPENDENT DNA POLYMERASE-RELATED"/>
    <property type="match status" value="1"/>
</dbReference>
<gene>
    <name evidence="4" type="ORF">Tci_032589</name>
</gene>
<name>A0A6L2LFM3_TANCI</name>
<evidence type="ECO:0000256" key="1">
    <source>
        <dbReference type="SAM" id="Coils"/>
    </source>
</evidence>
<feature type="domain" description="Integrase catalytic" evidence="3">
    <location>
        <begin position="864"/>
        <end position="980"/>
    </location>
</feature>
<accession>A0A6L2LFM3</accession>
<dbReference type="InterPro" id="IPR025724">
    <property type="entry name" value="GAG-pre-integrase_dom"/>
</dbReference>
<feature type="coiled-coil region" evidence="1">
    <location>
        <begin position="527"/>
        <end position="554"/>
    </location>
</feature>
<dbReference type="EMBL" id="BKCJ010004365">
    <property type="protein sequence ID" value="GEU60611.1"/>
    <property type="molecule type" value="Genomic_DNA"/>
</dbReference>
<proteinExistence type="predicted"/>
<dbReference type="GO" id="GO:0015074">
    <property type="term" value="P:DNA integration"/>
    <property type="evidence" value="ECO:0007669"/>
    <property type="project" value="InterPro"/>
</dbReference>
<keyword evidence="1" id="KW-0175">Coiled coil</keyword>
<dbReference type="InterPro" id="IPR013103">
    <property type="entry name" value="RVT_2"/>
</dbReference>